<feature type="signal peptide" evidence="1">
    <location>
        <begin position="1"/>
        <end position="26"/>
    </location>
</feature>
<comment type="caution">
    <text evidence="2">The sequence shown here is derived from an EMBL/GenBank/DDBJ whole genome shotgun (WGS) entry which is preliminary data.</text>
</comment>
<dbReference type="EMBL" id="JBFNQD010000003">
    <property type="protein sequence ID" value="MEW9306377.1"/>
    <property type="molecule type" value="Genomic_DNA"/>
</dbReference>
<dbReference type="Proteomes" id="UP001595190">
    <property type="component" value="Unassembled WGS sequence"/>
</dbReference>
<evidence type="ECO:0000313" key="3">
    <source>
        <dbReference type="EMBL" id="MFC2250086.1"/>
    </source>
</evidence>
<reference evidence="3 5" key="2">
    <citation type="submission" date="2024-09" db="EMBL/GenBank/DDBJ databases">
        <title>Description of Labrys sedimenti sp. nov., isolated from a diclofenac-degrading enrichment culture, and genome-based reclassification of Labrys portucalensis as a later heterotypic synonym of Labrys neptuniae.</title>
        <authorList>
            <person name="Tancsics A."/>
            <person name="Csepanyi A."/>
        </authorList>
    </citation>
    <scope>NUCLEOTIDE SEQUENCE [LARGE SCALE GENOMIC DNA]</scope>
    <source>
        <strain evidence="3 5">LMG 23412</strain>
    </source>
</reference>
<evidence type="ECO:0000313" key="4">
    <source>
        <dbReference type="Proteomes" id="UP001555786"/>
    </source>
</evidence>
<dbReference type="Proteomes" id="UP001555786">
    <property type="component" value="Unassembled WGS sequence"/>
</dbReference>
<name>A0ABV3PL59_9HYPH</name>
<dbReference type="EMBL" id="JBHGPK010000003">
    <property type="protein sequence ID" value="MFC2250086.1"/>
    <property type="molecule type" value="Genomic_DNA"/>
</dbReference>
<dbReference type="InterPro" id="IPR009333">
    <property type="entry name" value="DUF992"/>
</dbReference>
<dbReference type="RefSeq" id="WP_367624140.1">
    <property type="nucleotide sequence ID" value="NZ_JBFNQD010000003.1"/>
</dbReference>
<dbReference type="Pfam" id="PF06186">
    <property type="entry name" value="DUF992"/>
    <property type="match status" value="1"/>
</dbReference>
<organism evidence="2 4">
    <name type="scientific">Labrys neptuniae</name>
    <dbReference type="NCBI Taxonomy" id="376174"/>
    <lineage>
        <taxon>Bacteria</taxon>
        <taxon>Pseudomonadati</taxon>
        <taxon>Pseudomonadota</taxon>
        <taxon>Alphaproteobacteria</taxon>
        <taxon>Hyphomicrobiales</taxon>
        <taxon>Xanthobacteraceae</taxon>
        <taxon>Labrys</taxon>
    </lineage>
</organism>
<protein>
    <submittedName>
        <fullName evidence="2">DUF992 domain-containing protein</fullName>
    </submittedName>
</protein>
<proteinExistence type="predicted"/>
<feature type="chain" id="PRO_5045032896" evidence="1">
    <location>
        <begin position="27"/>
        <end position="191"/>
    </location>
</feature>
<keyword evidence="4" id="KW-1185">Reference proteome</keyword>
<evidence type="ECO:0000313" key="5">
    <source>
        <dbReference type="Proteomes" id="UP001595190"/>
    </source>
</evidence>
<evidence type="ECO:0000313" key="2">
    <source>
        <dbReference type="EMBL" id="MEW9306377.1"/>
    </source>
</evidence>
<gene>
    <name evidence="2" type="ORF">ABXS05_12565</name>
    <name evidence="3" type="ORF">ACETRX_10720</name>
</gene>
<reference evidence="2 4" key="1">
    <citation type="submission" date="2024-07" db="EMBL/GenBank/DDBJ databases">
        <title>Description of Labrys sedimenti sp. nov., isolated from a diclofenac-degrading enrichment culture.</title>
        <authorList>
            <person name="Tancsics A."/>
            <person name="Csepanyi A."/>
        </authorList>
    </citation>
    <scope>NUCLEOTIDE SEQUENCE [LARGE SCALE GENOMIC DNA]</scope>
    <source>
        <strain evidence="2 4">LMG 23578</strain>
    </source>
</reference>
<sequence length="191" mass="19623">MKITKTLSAFALAALLAPAAAGSAEAAVRTGTLTCDIGGGIGVVLGSRKPVSCRFSGFNGYSELYDGTITKVGVDVGFTFGGRMVWAVFEPSNRHAPLGGNYAGVSAEASAAVGVGANVLLGGGNGGVTLQPISVQGQTGLNASAGIGSLHIRPVAAPVIIQTERAYRPRHKAHRHHYKAKKHRKSCRCKV</sequence>
<keyword evidence="1" id="KW-0732">Signal</keyword>
<evidence type="ECO:0000256" key="1">
    <source>
        <dbReference type="SAM" id="SignalP"/>
    </source>
</evidence>
<accession>A0ABV3PL59</accession>